<comment type="caution">
    <text evidence="2">The sequence shown here is derived from an EMBL/GenBank/DDBJ whole genome shotgun (WGS) entry which is preliminary data.</text>
</comment>
<evidence type="ECO:0000256" key="1">
    <source>
        <dbReference type="SAM" id="MobiDB-lite"/>
    </source>
</evidence>
<organism evidence="2 3">
    <name type="scientific">Cohnella nanjingensis</name>
    <dbReference type="NCBI Taxonomy" id="1387779"/>
    <lineage>
        <taxon>Bacteria</taxon>
        <taxon>Bacillati</taxon>
        <taxon>Bacillota</taxon>
        <taxon>Bacilli</taxon>
        <taxon>Bacillales</taxon>
        <taxon>Paenibacillaceae</taxon>
        <taxon>Cohnella</taxon>
    </lineage>
</organism>
<dbReference type="RefSeq" id="WP_185672302.1">
    <property type="nucleotide sequence ID" value="NZ_JACJVP010000047.1"/>
</dbReference>
<sequence>MPQADSDGAKEEKGLPQADSASLNDSGRMLEITAARYCRRLIRHRSIIQDGFWK</sequence>
<protein>
    <submittedName>
        <fullName evidence="2">Uncharacterized protein</fullName>
    </submittedName>
</protein>
<evidence type="ECO:0000313" key="3">
    <source>
        <dbReference type="Proteomes" id="UP000547209"/>
    </source>
</evidence>
<dbReference type="Proteomes" id="UP000547209">
    <property type="component" value="Unassembled WGS sequence"/>
</dbReference>
<gene>
    <name evidence="2" type="ORF">H7C19_27525</name>
</gene>
<reference evidence="2 3" key="1">
    <citation type="submission" date="2020-08" db="EMBL/GenBank/DDBJ databases">
        <title>Cohnella phylogeny.</title>
        <authorList>
            <person name="Dunlap C."/>
        </authorList>
    </citation>
    <scope>NUCLEOTIDE SEQUENCE [LARGE SCALE GENOMIC DNA]</scope>
    <source>
        <strain evidence="2 3">DSM 28246</strain>
    </source>
</reference>
<dbReference type="AlphaFoldDB" id="A0A7X0VJ81"/>
<proteinExistence type="predicted"/>
<keyword evidence="3" id="KW-1185">Reference proteome</keyword>
<name>A0A7X0VJ81_9BACL</name>
<feature type="region of interest" description="Disordered" evidence="1">
    <location>
        <begin position="1"/>
        <end position="23"/>
    </location>
</feature>
<evidence type="ECO:0000313" key="2">
    <source>
        <dbReference type="EMBL" id="MBB6674439.1"/>
    </source>
</evidence>
<accession>A0A7X0VJ81</accession>
<dbReference type="EMBL" id="JACJVP010000047">
    <property type="protein sequence ID" value="MBB6674439.1"/>
    <property type="molecule type" value="Genomic_DNA"/>
</dbReference>